<dbReference type="RefSeq" id="WP_051548420.1">
    <property type="nucleotide sequence ID" value="NZ_FONH01000001.1"/>
</dbReference>
<dbReference type="InterPro" id="IPR007055">
    <property type="entry name" value="BON_dom"/>
</dbReference>
<keyword evidence="1 2" id="KW-0129">CBS domain</keyword>
<dbReference type="InterPro" id="IPR000644">
    <property type="entry name" value="CBS_dom"/>
</dbReference>
<dbReference type="Pfam" id="PF00571">
    <property type="entry name" value="CBS"/>
    <property type="match status" value="2"/>
</dbReference>
<dbReference type="AlphaFoldDB" id="A0A1I1X0S7"/>
<dbReference type="SMART" id="SM00116">
    <property type="entry name" value="CBS"/>
    <property type="match status" value="2"/>
</dbReference>
<dbReference type="PANTHER" id="PTHR43080:SF26">
    <property type="entry name" value="REGULATORY PROTEIN"/>
    <property type="match status" value="1"/>
</dbReference>
<proteinExistence type="predicted"/>
<sequence>MKVADAMTCQVRTVLATDSVSLAMQIMRGVRVSGLPVLDGDGHLVGMVTTGDLLRRAELGTERHRPHWLEKILGPRRMAQEYMASHSRRIGDLMTAPVLTIDEGAPLIDAVDLLEKHHIKRLPVTHKGRLIGIISRTDLMRILLERLPSADDAATRMWSDAQIQRHIAEEIGQQPWLAQAAVQVSVHRGTVDICGTVAHDAMRHALRVLLENTPGVSQVMDRLLVQRRRDRRHSLAHR</sequence>
<dbReference type="CDD" id="cd04586">
    <property type="entry name" value="CBS_pair_BON_assoc"/>
    <property type="match status" value="1"/>
</dbReference>
<feature type="domain" description="CBS" evidence="4">
    <location>
        <begin position="94"/>
        <end position="149"/>
    </location>
</feature>
<accession>A0A1I1X0S7</accession>
<dbReference type="Pfam" id="PF04972">
    <property type="entry name" value="BON"/>
    <property type="match status" value="1"/>
</dbReference>
<feature type="domain" description="CBS" evidence="4">
    <location>
        <begin position="7"/>
        <end position="63"/>
    </location>
</feature>
<dbReference type="Gene3D" id="3.10.580.10">
    <property type="entry name" value="CBS-domain"/>
    <property type="match status" value="1"/>
</dbReference>
<evidence type="ECO:0000256" key="2">
    <source>
        <dbReference type="PROSITE-ProRule" id="PRU00703"/>
    </source>
</evidence>
<evidence type="ECO:0000259" key="4">
    <source>
        <dbReference type="PROSITE" id="PS51371"/>
    </source>
</evidence>
<dbReference type="InterPro" id="IPR046342">
    <property type="entry name" value="CBS_dom_sf"/>
</dbReference>
<protein>
    <submittedName>
        <fullName evidence="5">BON domain-containing protein</fullName>
    </submittedName>
</protein>
<evidence type="ECO:0000313" key="5">
    <source>
        <dbReference type="EMBL" id="SFE00939.1"/>
    </source>
</evidence>
<organism evidence="5 6">
    <name type="scientific">Dyella marensis</name>
    <dbReference type="NCBI Taxonomy" id="500610"/>
    <lineage>
        <taxon>Bacteria</taxon>
        <taxon>Pseudomonadati</taxon>
        <taxon>Pseudomonadota</taxon>
        <taxon>Gammaproteobacteria</taxon>
        <taxon>Lysobacterales</taxon>
        <taxon>Rhodanobacteraceae</taxon>
        <taxon>Dyella</taxon>
    </lineage>
</organism>
<dbReference type="PROSITE" id="PS50914">
    <property type="entry name" value="BON"/>
    <property type="match status" value="1"/>
</dbReference>
<dbReference type="InterPro" id="IPR017080">
    <property type="entry name" value="UCP036990_CBS_BON"/>
</dbReference>
<dbReference type="PIRSF" id="PIRSF036990">
    <property type="entry name" value="UCP036990_CBS_BON"/>
    <property type="match status" value="1"/>
</dbReference>
<keyword evidence="6" id="KW-1185">Reference proteome</keyword>
<reference evidence="6" key="1">
    <citation type="submission" date="2016-10" db="EMBL/GenBank/DDBJ databases">
        <authorList>
            <person name="Varghese N."/>
            <person name="Submissions S."/>
        </authorList>
    </citation>
    <scope>NUCLEOTIDE SEQUENCE [LARGE SCALE GENOMIC DNA]</scope>
    <source>
        <strain evidence="6">UNC178MFTsu3.1</strain>
    </source>
</reference>
<dbReference type="Gene3D" id="3.30.1340.30">
    <property type="match status" value="1"/>
</dbReference>
<dbReference type="InterPro" id="IPR051257">
    <property type="entry name" value="Diverse_CBS-Domain"/>
</dbReference>
<evidence type="ECO:0000256" key="1">
    <source>
        <dbReference type="ARBA" id="ARBA00023122"/>
    </source>
</evidence>
<name>A0A1I1X0S7_9GAMM</name>
<dbReference type="EMBL" id="FONH01000001">
    <property type="protein sequence ID" value="SFE00939.1"/>
    <property type="molecule type" value="Genomic_DNA"/>
</dbReference>
<dbReference type="PANTHER" id="PTHR43080">
    <property type="entry name" value="CBS DOMAIN-CONTAINING PROTEIN CBSX3, MITOCHONDRIAL"/>
    <property type="match status" value="1"/>
</dbReference>
<evidence type="ECO:0000259" key="3">
    <source>
        <dbReference type="PROSITE" id="PS50914"/>
    </source>
</evidence>
<gene>
    <name evidence="5" type="ORF">SAMN02799615_00081</name>
</gene>
<dbReference type="PROSITE" id="PS51371">
    <property type="entry name" value="CBS"/>
    <property type="match status" value="2"/>
</dbReference>
<feature type="domain" description="BON" evidence="3">
    <location>
        <begin position="159"/>
        <end position="227"/>
    </location>
</feature>
<dbReference type="SUPFAM" id="SSF54631">
    <property type="entry name" value="CBS-domain pair"/>
    <property type="match status" value="1"/>
</dbReference>
<evidence type="ECO:0000313" key="6">
    <source>
        <dbReference type="Proteomes" id="UP000199477"/>
    </source>
</evidence>
<dbReference type="Proteomes" id="UP000199477">
    <property type="component" value="Unassembled WGS sequence"/>
</dbReference>
<dbReference type="STRING" id="500610.SAMN02799615_00081"/>